<feature type="transmembrane region" description="Helical" evidence="1">
    <location>
        <begin position="335"/>
        <end position="353"/>
    </location>
</feature>
<keyword evidence="1" id="KW-0812">Transmembrane</keyword>
<keyword evidence="1" id="KW-0472">Membrane</keyword>
<feature type="transmembrane region" description="Helical" evidence="1">
    <location>
        <begin position="100"/>
        <end position="122"/>
    </location>
</feature>
<organism evidence="2 3">
    <name type="scientific">SAR324 cluster bacterium</name>
    <dbReference type="NCBI Taxonomy" id="2024889"/>
    <lineage>
        <taxon>Bacteria</taxon>
        <taxon>Deltaproteobacteria</taxon>
        <taxon>SAR324 cluster</taxon>
    </lineage>
</organism>
<accession>A0A7X9IL85</accession>
<evidence type="ECO:0000313" key="2">
    <source>
        <dbReference type="EMBL" id="NMC63884.1"/>
    </source>
</evidence>
<feature type="transmembrane region" description="Helical" evidence="1">
    <location>
        <begin position="311"/>
        <end position="329"/>
    </location>
</feature>
<feature type="transmembrane region" description="Helical" evidence="1">
    <location>
        <begin position="253"/>
        <end position="279"/>
    </location>
</feature>
<feature type="transmembrane region" description="Helical" evidence="1">
    <location>
        <begin position="512"/>
        <end position="545"/>
    </location>
</feature>
<name>A0A7X9IL85_9DELT</name>
<proteinExistence type="predicted"/>
<protein>
    <recommendedName>
        <fullName evidence="4">Glycosyltransferase RgtA/B/C/D-like domain-containing protein</fullName>
    </recommendedName>
</protein>
<feature type="transmembrane region" description="Helical" evidence="1">
    <location>
        <begin position="191"/>
        <end position="210"/>
    </location>
</feature>
<evidence type="ECO:0000313" key="3">
    <source>
        <dbReference type="Proteomes" id="UP000524246"/>
    </source>
</evidence>
<sequence length="706" mass="79697">MLKSYFFRLLDFINPLCVLTIIVISVTTILNHYEIPLRTEPLFCIVQLLIPLLYLSLLGFLILDRLPNKSFQAFLNPIHLATGQVILASWLYIRSFLNHFIFHIPFSLLDPAIPLVLFIVIATRNKEWSTLKSALRDTRSQSFFSLSLLLIAFVCLRELPREIMLSSDPDLHSFFTIQIYKFRTIPFQQEAWGPLPFGYPAGFPILVYMWSSLSGLSVLNSVQVMPFLQTSFALLGAVSFISALQKNSTALQFIVSATVVLGFWLVALPFGFNIVFFHLEGSGRSSSLLLLFNITAILILIIRTWKIRPNYALGAIALLAANMAILTLINPVNILLPGLFVTLVISALVYQSFKQKQKPLTLLLSISPLLLSLALTLSDPYFFGLIDGRAIVQDNPMDEVSSHIEIKQKAIQYFSTLMNDSYGSFTELFSFTSIPQLRSFSIYITLFVLIIFTGILSARSKDKFVPTLIIALFPAVTAAFYLALAPFLSVLPPGKGLYLLGPYFFNLCHQALFLWTSVALSFLMIHFCSINTLFILPFIITLAYLPTDSSRVNLQPRYNYCGSMGCVSDDDKTILQQIETFSQLKVTEALSSQHKAVPKILILNIISRTNGEEWLFPFGAARILPLYNTMPLAFYYNQGNQSYSFQSYQKHVCPRFDKQWLRNRNIRFAFLPSDVGPVCLGALADIAQKKENVIFESGKAKFIKLF</sequence>
<feature type="transmembrane region" description="Helical" evidence="1">
    <location>
        <begin position="74"/>
        <end position="93"/>
    </location>
</feature>
<feature type="transmembrane region" description="Helical" evidence="1">
    <location>
        <begin position="222"/>
        <end position="241"/>
    </location>
</feature>
<comment type="caution">
    <text evidence="2">The sequence shown here is derived from an EMBL/GenBank/DDBJ whole genome shotgun (WGS) entry which is preliminary data.</text>
</comment>
<gene>
    <name evidence="2" type="ORF">GYA55_12040</name>
</gene>
<evidence type="ECO:0000256" key="1">
    <source>
        <dbReference type="SAM" id="Phobius"/>
    </source>
</evidence>
<reference evidence="2 3" key="1">
    <citation type="journal article" date="2020" name="Biotechnol. Biofuels">
        <title>New insights from the biogas microbiome by comprehensive genome-resolved metagenomics of nearly 1600 species originating from multiple anaerobic digesters.</title>
        <authorList>
            <person name="Campanaro S."/>
            <person name="Treu L."/>
            <person name="Rodriguez-R L.M."/>
            <person name="Kovalovszki A."/>
            <person name="Ziels R.M."/>
            <person name="Maus I."/>
            <person name="Zhu X."/>
            <person name="Kougias P.G."/>
            <person name="Basile A."/>
            <person name="Luo G."/>
            <person name="Schluter A."/>
            <person name="Konstantinidis K.T."/>
            <person name="Angelidaki I."/>
        </authorList>
    </citation>
    <scope>NUCLEOTIDE SEQUENCE [LARGE SCALE GENOMIC DNA]</scope>
    <source>
        <strain evidence="2">AS27yjCOA_65</strain>
    </source>
</reference>
<feature type="transmembrane region" description="Helical" evidence="1">
    <location>
        <begin position="12"/>
        <end position="30"/>
    </location>
</feature>
<feature type="transmembrane region" description="Helical" evidence="1">
    <location>
        <begin position="440"/>
        <end position="458"/>
    </location>
</feature>
<feature type="transmembrane region" description="Helical" evidence="1">
    <location>
        <begin position="42"/>
        <end position="62"/>
    </location>
</feature>
<keyword evidence="1" id="KW-1133">Transmembrane helix</keyword>
<dbReference type="EMBL" id="JAAZON010000547">
    <property type="protein sequence ID" value="NMC63884.1"/>
    <property type="molecule type" value="Genomic_DNA"/>
</dbReference>
<feature type="transmembrane region" description="Helical" evidence="1">
    <location>
        <begin position="285"/>
        <end position="302"/>
    </location>
</feature>
<evidence type="ECO:0008006" key="4">
    <source>
        <dbReference type="Google" id="ProtNLM"/>
    </source>
</evidence>
<dbReference type="Proteomes" id="UP000524246">
    <property type="component" value="Unassembled WGS sequence"/>
</dbReference>
<feature type="transmembrane region" description="Helical" evidence="1">
    <location>
        <begin position="360"/>
        <end position="378"/>
    </location>
</feature>
<dbReference type="AlphaFoldDB" id="A0A7X9IL85"/>
<feature type="transmembrane region" description="Helical" evidence="1">
    <location>
        <begin position="470"/>
        <end position="492"/>
    </location>
</feature>